<dbReference type="PROSITE" id="PS50928">
    <property type="entry name" value="ABC_TM1"/>
    <property type="match status" value="1"/>
</dbReference>
<comment type="subcellular location">
    <subcellularLocation>
        <location evidence="1 7">Cell membrane</location>
        <topology evidence="1 7">Multi-pass membrane protein</topology>
    </subcellularLocation>
</comment>
<dbReference type="InterPro" id="IPR051393">
    <property type="entry name" value="ABC_transporter_permease"/>
</dbReference>
<feature type="transmembrane region" description="Helical" evidence="7">
    <location>
        <begin position="127"/>
        <end position="147"/>
    </location>
</feature>
<reference evidence="11" key="1">
    <citation type="submission" date="2016-10" db="EMBL/GenBank/DDBJ databases">
        <authorList>
            <person name="Varghese N."/>
            <person name="Submissions S."/>
        </authorList>
    </citation>
    <scope>NUCLEOTIDE SEQUENCE [LARGE SCALE GENOMIC DNA]</scope>
    <source>
        <strain evidence="11">LMG 26383,CCUG 61248,R- 45681</strain>
    </source>
</reference>
<proteinExistence type="inferred from homology"/>
<name>A0A1H7T818_9HYPH</name>
<evidence type="ECO:0000256" key="7">
    <source>
        <dbReference type="RuleBase" id="RU363032"/>
    </source>
</evidence>
<evidence type="ECO:0000256" key="5">
    <source>
        <dbReference type="ARBA" id="ARBA00022989"/>
    </source>
</evidence>
<dbReference type="PANTHER" id="PTHR30193">
    <property type="entry name" value="ABC TRANSPORTER PERMEASE PROTEIN"/>
    <property type="match status" value="1"/>
</dbReference>
<dbReference type="GO" id="GO:0055085">
    <property type="term" value="P:transmembrane transport"/>
    <property type="evidence" value="ECO:0007669"/>
    <property type="project" value="InterPro"/>
</dbReference>
<evidence type="ECO:0000256" key="1">
    <source>
        <dbReference type="ARBA" id="ARBA00004651"/>
    </source>
</evidence>
<evidence type="ECO:0000256" key="2">
    <source>
        <dbReference type="ARBA" id="ARBA00022448"/>
    </source>
</evidence>
<dbReference type="Gene3D" id="1.10.3720.10">
    <property type="entry name" value="MetI-like"/>
    <property type="match status" value="1"/>
</dbReference>
<feature type="domain" description="ABC transmembrane type-1" evidence="9">
    <location>
        <begin position="122"/>
        <end position="336"/>
    </location>
</feature>
<feature type="transmembrane region" description="Helical" evidence="7">
    <location>
        <begin position="267"/>
        <end position="290"/>
    </location>
</feature>
<evidence type="ECO:0000259" key="9">
    <source>
        <dbReference type="PROSITE" id="PS50928"/>
    </source>
</evidence>
<organism evidence="10 11">
    <name type="scientific">Bosea lupini</name>
    <dbReference type="NCBI Taxonomy" id="1036779"/>
    <lineage>
        <taxon>Bacteria</taxon>
        <taxon>Pseudomonadati</taxon>
        <taxon>Pseudomonadota</taxon>
        <taxon>Alphaproteobacteria</taxon>
        <taxon>Hyphomicrobiales</taxon>
        <taxon>Boseaceae</taxon>
        <taxon>Bosea</taxon>
    </lineage>
</organism>
<dbReference type="GO" id="GO:0005886">
    <property type="term" value="C:plasma membrane"/>
    <property type="evidence" value="ECO:0007669"/>
    <property type="project" value="UniProtKB-SubCell"/>
</dbReference>
<evidence type="ECO:0000256" key="3">
    <source>
        <dbReference type="ARBA" id="ARBA00022475"/>
    </source>
</evidence>
<gene>
    <name evidence="10" type="ORF">SAMN04515666_105387</name>
</gene>
<feature type="transmembrane region" description="Helical" evidence="7">
    <location>
        <begin position="159"/>
        <end position="180"/>
    </location>
</feature>
<dbReference type="InterPro" id="IPR035906">
    <property type="entry name" value="MetI-like_sf"/>
</dbReference>
<dbReference type="PANTHER" id="PTHR30193:SF41">
    <property type="entry name" value="DIACETYLCHITOBIOSE UPTAKE SYSTEM PERMEASE PROTEIN NGCF"/>
    <property type="match status" value="1"/>
</dbReference>
<dbReference type="STRING" id="1036779.SAMN04515666_105387"/>
<keyword evidence="3" id="KW-1003">Cell membrane</keyword>
<dbReference type="SUPFAM" id="SSF161098">
    <property type="entry name" value="MetI-like"/>
    <property type="match status" value="1"/>
</dbReference>
<accession>A0A1H7T818</accession>
<sequence>MTLDFNSDGIGSGSRARGPCRNDEVAAGARPPNLAGSLEMTPPVPAKPGSAKRRGARLRRQQLAGLLFVAPAVLLVIVFFLVPLGMAFWMSLHNWPLLGRPRFIGFTNYLNLASDQRFWNAMRFTGYYTVIVTIAIFAVAFPLALFVEKARPLTKLYRTAIFLPVVVGFGSASLLWAWLMNVDVGLFSPLAYRLGLTEKPVNLLASFDTTFWSIIVMVVWKTAGFNMIILLTGLQGISSEVQEAARMDGASPWQRFRRITLPLMRRTIALALILSVAGSVLAFDQFYIIADGGPQNSTVTAVYWIFSQSFVSFRLGYGAAMSMVLLVILVTISVVQLRLLRTPEGA</sequence>
<dbReference type="InterPro" id="IPR000515">
    <property type="entry name" value="MetI-like"/>
</dbReference>
<comment type="similarity">
    <text evidence="7">Belongs to the binding-protein-dependent transport system permease family.</text>
</comment>
<dbReference type="CDD" id="cd06261">
    <property type="entry name" value="TM_PBP2"/>
    <property type="match status" value="1"/>
</dbReference>
<evidence type="ECO:0000256" key="4">
    <source>
        <dbReference type="ARBA" id="ARBA00022692"/>
    </source>
</evidence>
<feature type="transmembrane region" description="Helical" evidence="7">
    <location>
        <begin position="200"/>
        <end position="220"/>
    </location>
</feature>
<feature type="transmembrane region" description="Helical" evidence="7">
    <location>
        <begin position="63"/>
        <end position="90"/>
    </location>
</feature>
<keyword evidence="11" id="KW-1185">Reference proteome</keyword>
<evidence type="ECO:0000313" key="10">
    <source>
        <dbReference type="EMBL" id="SEL80858.1"/>
    </source>
</evidence>
<dbReference type="AlphaFoldDB" id="A0A1H7T818"/>
<dbReference type="Proteomes" id="UP000199664">
    <property type="component" value="Unassembled WGS sequence"/>
</dbReference>
<feature type="transmembrane region" description="Helical" evidence="7">
    <location>
        <begin position="310"/>
        <end position="335"/>
    </location>
</feature>
<dbReference type="EMBL" id="FOAN01000005">
    <property type="protein sequence ID" value="SEL80858.1"/>
    <property type="molecule type" value="Genomic_DNA"/>
</dbReference>
<feature type="region of interest" description="Disordered" evidence="8">
    <location>
        <begin position="1"/>
        <end position="52"/>
    </location>
</feature>
<evidence type="ECO:0000313" key="11">
    <source>
        <dbReference type="Proteomes" id="UP000199664"/>
    </source>
</evidence>
<evidence type="ECO:0000256" key="8">
    <source>
        <dbReference type="SAM" id="MobiDB-lite"/>
    </source>
</evidence>
<keyword evidence="5 7" id="KW-1133">Transmembrane helix</keyword>
<protein>
    <submittedName>
        <fullName evidence="10">Carbohydrate ABC transporter membrane protein 1, CUT1 family</fullName>
    </submittedName>
</protein>
<keyword evidence="2 7" id="KW-0813">Transport</keyword>
<evidence type="ECO:0000256" key="6">
    <source>
        <dbReference type="ARBA" id="ARBA00023136"/>
    </source>
</evidence>
<dbReference type="Pfam" id="PF00528">
    <property type="entry name" value="BPD_transp_1"/>
    <property type="match status" value="1"/>
</dbReference>
<keyword evidence="6 7" id="KW-0472">Membrane</keyword>
<keyword evidence="4 7" id="KW-0812">Transmembrane</keyword>